<dbReference type="InterPro" id="IPR047057">
    <property type="entry name" value="MerR_fam"/>
</dbReference>
<evidence type="ECO:0000256" key="1">
    <source>
        <dbReference type="ARBA" id="ARBA00023125"/>
    </source>
</evidence>
<protein>
    <submittedName>
        <fullName evidence="4">Transcriptional regulator</fullName>
    </submittedName>
</protein>
<evidence type="ECO:0000313" key="4">
    <source>
        <dbReference type="EMBL" id="EKP94376.1"/>
    </source>
</evidence>
<reference evidence="4" key="2">
    <citation type="submission" date="2012-10" db="EMBL/GenBank/DDBJ databases">
        <title>Improved high-quality draft of Thermaerobacter subterraneus C21, DSM 13965.</title>
        <authorList>
            <consortium name="DOE Joint Genome Institute"/>
            <person name="Eisen J."/>
            <person name="Huntemann M."/>
            <person name="Wei C.-L."/>
            <person name="Han J."/>
            <person name="Detter J.C."/>
            <person name="Han C."/>
            <person name="Tapia R."/>
            <person name="Chen A."/>
            <person name="Kyrpides N."/>
            <person name="Mavromatis K."/>
            <person name="Markowitz V."/>
            <person name="Szeto E."/>
            <person name="Ivanova N."/>
            <person name="Mikhailova N."/>
            <person name="Ovchinnikova G."/>
            <person name="Pagani I."/>
            <person name="Pati A."/>
            <person name="Goodwin L."/>
            <person name="Nordberg H.P."/>
            <person name="Cantor M.N."/>
            <person name="Hua S.X."/>
            <person name="Woyke T."/>
            <person name="Eisen J."/>
            <person name="Klenk H.-P."/>
        </authorList>
    </citation>
    <scope>NUCLEOTIDE SEQUENCE [LARGE SCALE GENOMIC DNA]</scope>
    <source>
        <strain evidence="4">DSM 13965</strain>
    </source>
</reference>
<organism evidence="4 5">
    <name type="scientific">Thermaerobacter subterraneus DSM 13965</name>
    <dbReference type="NCBI Taxonomy" id="867903"/>
    <lineage>
        <taxon>Bacteria</taxon>
        <taxon>Bacillati</taxon>
        <taxon>Bacillota</taxon>
        <taxon>Clostridia</taxon>
        <taxon>Eubacteriales</taxon>
        <taxon>Clostridiales Family XVII. Incertae Sedis</taxon>
        <taxon>Thermaerobacter</taxon>
    </lineage>
</organism>
<dbReference type="PROSITE" id="PS50937">
    <property type="entry name" value="HTH_MERR_2"/>
    <property type="match status" value="1"/>
</dbReference>
<comment type="caution">
    <text evidence="4">The sequence shown here is derived from an EMBL/GenBank/DDBJ whole genome shotgun (WGS) entry which is preliminary data.</text>
</comment>
<dbReference type="Proteomes" id="UP000005710">
    <property type="component" value="Unassembled WGS sequence"/>
</dbReference>
<dbReference type="Gene3D" id="1.10.1660.10">
    <property type="match status" value="1"/>
</dbReference>
<feature type="region of interest" description="Disordered" evidence="2">
    <location>
        <begin position="107"/>
        <end position="140"/>
    </location>
</feature>
<proteinExistence type="predicted"/>
<dbReference type="SMART" id="SM00422">
    <property type="entry name" value="HTH_MERR"/>
    <property type="match status" value="1"/>
</dbReference>
<reference evidence="4" key="1">
    <citation type="submission" date="2010-10" db="EMBL/GenBank/DDBJ databases">
        <authorList>
            <consortium name="US DOE Joint Genome Institute (JGI-PGF)"/>
            <person name="Lucas S."/>
            <person name="Copeland A."/>
            <person name="Lapidus A."/>
            <person name="Bruce D."/>
            <person name="Goodwin L."/>
            <person name="Pitluck S."/>
            <person name="Kyrpides N."/>
            <person name="Mavromatis K."/>
            <person name="Detter J.C."/>
            <person name="Han C."/>
            <person name="Land M."/>
            <person name="Hauser L."/>
            <person name="Markowitz V."/>
            <person name="Cheng J.-F."/>
            <person name="Hugenholtz P."/>
            <person name="Woyke T."/>
            <person name="Wu D."/>
            <person name="Pukall R."/>
            <person name="Wahrenburg C."/>
            <person name="Brambilla E."/>
            <person name="Klenk H.-P."/>
            <person name="Eisen J.A."/>
        </authorList>
    </citation>
    <scope>NUCLEOTIDE SEQUENCE [LARGE SCALE GENOMIC DNA]</scope>
    <source>
        <strain evidence="4">DSM 13965</strain>
    </source>
</reference>
<sequence length="203" mass="22167">MSRHRNLPLYSIGAVCHLTGLSERRIRYYEQAGLLRPARTAGNQRRYSQADVDLLLEIKWLLQQGLHLDEIRRRLLERRGRDEVMGPPDVPAARAAAEPWPLAAATPAVHRPPGAGSPRWPGSRWPDRPGASGAAAGVAEPPAGLGRIDRLFRGPAPAVPGMGTARSLYPALDPTVLYEVRRWQRRRNPPAPGEAGRDAPAAG</sequence>
<keyword evidence="1" id="KW-0238">DNA-binding</keyword>
<evidence type="ECO:0000256" key="2">
    <source>
        <dbReference type="SAM" id="MobiDB-lite"/>
    </source>
</evidence>
<dbReference type="GO" id="GO:0003700">
    <property type="term" value="F:DNA-binding transcription factor activity"/>
    <property type="evidence" value="ECO:0007669"/>
    <property type="project" value="InterPro"/>
</dbReference>
<feature type="compositionally biased region" description="Low complexity" evidence="2">
    <location>
        <begin position="129"/>
        <end position="140"/>
    </location>
</feature>
<dbReference type="RefSeq" id="WP_006904391.1">
    <property type="nucleotide sequence ID" value="NZ_JH976535.1"/>
</dbReference>
<dbReference type="InterPro" id="IPR009061">
    <property type="entry name" value="DNA-bd_dom_put_sf"/>
</dbReference>
<keyword evidence="5" id="KW-1185">Reference proteome</keyword>
<gene>
    <name evidence="4" type="ORF">ThesuDRAFT_02109</name>
</gene>
<dbReference type="OrthoDB" id="9814833at2"/>
<dbReference type="AlphaFoldDB" id="K6QCS7"/>
<accession>K6QCS7</accession>
<dbReference type="eggNOG" id="COG0789">
    <property type="taxonomic scope" value="Bacteria"/>
</dbReference>
<dbReference type="PRINTS" id="PR00040">
    <property type="entry name" value="HTHMERR"/>
</dbReference>
<dbReference type="PANTHER" id="PTHR30204:SF58">
    <property type="entry name" value="HTH-TYPE TRANSCRIPTIONAL REGULATOR YFMP"/>
    <property type="match status" value="1"/>
</dbReference>
<evidence type="ECO:0000313" key="5">
    <source>
        <dbReference type="Proteomes" id="UP000005710"/>
    </source>
</evidence>
<dbReference type="GO" id="GO:0003677">
    <property type="term" value="F:DNA binding"/>
    <property type="evidence" value="ECO:0007669"/>
    <property type="project" value="UniProtKB-KW"/>
</dbReference>
<name>K6QCS7_9FIRM</name>
<dbReference type="HOGENOM" id="CLU_1282706_0_0_9"/>
<evidence type="ECO:0000259" key="3">
    <source>
        <dbReference type="PROSITE" id="PS50937"/>
    </source>
</evidence>
<dbReference type="EMBL" id="AENY02000003">
    <property type="protein sequence ID" value="EKP94376.1"/>
    <property type="molecule type" value="Genomic_DNA"/>
</dbReference>
<feature type="domain" description="HTH merR-type" evidence="3">
    <location>
        <begin position="9"/>
        <end position="77"/>
    </location>
</feature>
<dbReference type="STRING" id="867903.ThesuDRAFT_02109"/>
<dbReference type="CDD" id="cd00592">
    <property type="entry name" value="HTH_MerR-like"/>
    <property type="match status" value="1"/>
</dbReference>
<dbReference type="PANTHER" id="PTHR30204">
    <property type="entry name" value="REDOX-CYCLING DRUG-SENSING TRANSCRIPTIONAL ACTIVATOR SOXR"/>
    <property type="match status" value="1"/>
</dbReference>
<feature type="region of interest" description="Disordered" evidence="2">
    <location>
        <begin position="183"/>
        <end position="203"/>
    </location>
</feature>
<dbReference type="Pfam" id="PF13411">
    <property type="entry name" value="MerR_1"/>
    <property type="match status" value="1"/>
</dbReference>
<dbReference type="SUPFAM" id="SSF46955">
    <property type="entry name" value="Putative DNA-binding domain"/>
    <property type="match status" value="1"/>
</dbReference>
<dbReference type="InterPro" id="IPR000551">
    <property type="entry name" value="MerR-type_HTH_dom"/>
</dbReference>